<reference evidence="6" key="1">
    <citation type="submission" date="2024-01" db="EMBL/GenBank/DDBJ databases">
        <authorList>
            <person name="Webb A."/>
        </authorList>
    </citation>
    <scope>NUCLEOTIDE SEQUENCE</scope>
    <source>
        <strain evidence="6">Pm1</strain>
    </source>
</reference>
<sequence length="537" mass="61130">MENAASRFGQHLAHTEKKYRDRALKKLTVYLTSKNGWTALEWDKLWKALFYCMWMSDKRPVQEELSSNLAALVHRIPTTDLALEFVHSFFRTMHREWHGLDGLRLDKFYSLVRKFVRETVALLRAQHWDEKWVHEFVAIVSTEIVSQLPNGLRLHLADVYLIEMHNAVGQEITTGAFVALLEPFFTLLSSEYDKMVFKRVRESVFEDLLTKFKCGPLSETKIDDSQEETDGEEGDEEEEKRFEQVEVAQVQHRIFAIASADETAECNRSGLYTLYKKFYATTHIDSFQAAREEAKQIVDIEEKEKKVKPLARETVKECADVGKAGGEDRKKSKKFKKREIKNEAEGDAKVKDLVKTEVTQVGVAVNSEKVVKSLTKKTKKQKCGIGVKVEEATSTISQEATKQEHVTEVKSEAVATAIPTGKNKKTQAKTKQEVEEKAVKEEPALSARSKSLENKTEEKAVKKEVFVTKSGKKLKRCSSCGGFGKDLVPKDKIRCGHCERSQKAERKKAASALKKRKAEPQAHVAQEEQEKIESSKR</sequence>
<feature type="compositionally biased region" description="Basic and acidic residues" evidence="5">
    <location>
        <begin position="499"/>
        <end position="508"/>
    </location>
</feature>
<dbReference type="PANTHER" id="PTHR13026:SF0">
    <property type="entry name" value="RIBOSOMAL RNA PROCESSING 1B"/>
    <property type="match status" value="1"/>
</dbReference>
<dbReference type="EMBL" id="CAKLBY020000259">
    <property type="protein sequence ID" value="CAK7940908.1"/>
    <property type="molecule type" value="Genomic_DNA"/>
</dbReference>
<evidence type="ECO:0000256" key="3">
    <source>
        <dbReference type="ARBA" id="ARBA00022552"/>
    </source>
</evidence>
<dbReference type="Pfam" id="PF05997">
    <property type="entry name" value="Nop52"/>
    <property type="match status" value="1"/>
</dbReference>
<organism evidence="6 7">
    <name type="scientific">Peronospora matthiolae</name>
    <dbReference type="NCBI Taxonomy" id="2874970"/>
    <lineage>
        <taxon>Eukaryota</taxon>
        <taxon>Sar</taxon>
        <taxon>Stramenopiles</taxon>
        <taxon>Oomycota</taxon>
        <taxon>Peronosporomycetes</taxon>
        <taxon>Peronosporales</taxon>
        <taxon>Peronosporaceae</taxon>
        <taxon>Peronospora</taxon>
    </lineage>
</organism>
<feature type="region of interest" description="Disordered" evidence="5">
    <location>
        <begin position="413"/>
        <end position="461"/>
    </location>
</feature>
<dbReference type="GO" id="GO:0005634">
    <property type="term" value="C:nucleus"/>
    <property type="evidence" value="ECO:0007669"/>
    <property type="project" value="UniProtKB-SubCell"/>
</dbReference>
<accession>A0AAV1V4L8</accession>
<name>A0AAV1V4L8_9STRA</name>
<protein>
    <recommendedName>
        <fullName evidence="8">Ribosomal RNA processing protein 1</fullName>
    </recommendedName>
</protein>
<proteinExistence type="inferred from homology"/>
<keyword evidence="4" id="KW-0539">Nucleus</keyword>
<evidence type="ECO:0000256" key="4">
    <source>
        <dbReference type="ARBA" id="ARBA00023242"/>
    </source>
</evidence>
<dbReference type="PANTHER" id="PTHR13026">
    <property type="entry name" value="NNP-1 PROTEIN NOVEL NUCLEAR PROTEIN 1 NOP52"/>
    <property type="match status" value="1"/>
</dbReference>
<dbReference type="Proteomes" id="UP001162060">
    <property type="component" value="Unassembled WGS sequence"/>
</dbReference>
<comment type="similarity">
    <text evidence="2">Belongs to the RRP1 family.</text>
</comment>
<feature type="region of interest" description="Disordered" evidence="5">
    <location>
        <begin position="220"/>
        <end position="240"/>
    </location>
</feature>
<feature type="compositionally biased region" description="Basic and acidic residues" evidence="5">
    <location>
        <begin position="430"/>
        <end position="443"/>
    </location>
</feature>
<gene>
    <name evidence="6" type="ORF">PM001_LOCUS26058</name>
</gene>
<comment type="caution">
    <text evidence="6">The sequence shown here is derived from an EMBL/GenBank/DDBJ whole genome shotgun (WGS) entry which is preliminary data.</text>
</comment>
<keyword evidence="3" id="KW-0698">rRNA processing</keyword>
<evidence type="ECO:0000313" key="6">
    <source>
        <dbReference type="EMBL" id="CAK7940908.1"/>
    </source>
</evidence>
<feature type="compositionally biased region" description="Acidic residues" evidence="5">
    <location>
        <begin position="225"/>
        <end position="238"/>
    </location>
</feature>
<evidence type="ECO:0000256" key="5">
    <source>
        <dbReference type="SAM" id="MobiDB-lite"/>
    </source>
</evidence>
<dbReference type="InterPro" id="IPR010301">
    <property type="entry name" value="RRP1"/>
</dbReference>
<feature type="region of interest" description="Disordered" evidence="5">
    <location>
        <begin position="499"/>
        <end position="537"/>
    </location>
</feature>
<feature type="compositionally biased region" description="Basic and acidic residues" evidence="5">
    <location>
        <begin position="525"/>
        <end position="537"/>
    </location>
</feature>
<comment type="subcellular location">
    <subcellularLocation>
        <location evidence="1">Nucleus</location>
    </subcellularLocation>
</comment>
<dbReference type="GO" id="GO:0006364">
    <property type="term" value="P:rRNA processing"/>
    <property type="evidence" value="ECO:0007669"/>
    <property type="project" value="UniProtKB-KW"/>
</dbReference>
<dbReference type="AlphaFoldDB" id="A0AAV1V4L8"/>
<evidence type="ECO:0000256" key="2">
    <source>
        <dbReference type="ARBA" id="ARBA00006374"/>
    </source>
</evidence>
<evidence type="ECO:0008006" key="8">
    <source>
        <dbReference type="Google" id="ProtNLM"/>
    </source>
</evidence>
<evidence type="ECO:0000313" key="7">
    <source>
        <dbReference type="Proteomes" id="UP001162060"/>
    </source>
</evidence>
<evidence type="ECO:0000256" key="1">
    <source>
        <dbReference type="ARBA" id="ARBA00004123"/>
    </source>
</evidence>
<feature type="compositionally biased region" description="Basic and acidic residues" evidence="5">
    <location>
        <begin position="450"/>
        <end position="461"/>
    </location>
</feature>
<dbReference type="GO" id="GO:0030688">
    <property type="term" value="C:preribosome, small subunit precursor"/>
    <property type="evidence" value="ECO:0007669"/>
    <property type="project" value="InterPro"/>
</dbReference>